<feature type="compositionally biased region" description="Basic residues" evidence="2">
    <location>
        <begin position="276"/>
        <end position="285"/>
    </location>
</feature>
<dbReference type="InterPro" id="IPR016197">
    <property type="entry name" value="Chromo-like_dom_sf"/>
</dbReference>
<dbReference type="Pfam" id="PF00385">
    <property type="entry name" value="Chromo"/>
    <property type="match status" value="1"/>
</dbReference>
<protein>
    <recommendedName>
        <fullName evidence="3">Chromo domain-containing protein</fullName>
    </recommendedName>
</protein>
<dbReference type="InterPro" id="IPR023780">
    <property type="entry name" value="Chromo_domain"/>
</dbReference>
<evidence type="ECO:0000256" key="1">
    <source>
        <dbReference type="ARBA" id="ARBA00011353"/>
    </source>
</evidence>
<dbReference type="EMBL" id="JAKNSF020000082">
    <property type="protein sequence ID" value="KAK7719075.1"/>
    <property type="molecule type" value="Genomic_DNA"/>
</dbReference>
<evidence type="ECO:0000313" key="5">
    <source>
        <dbReference type="Proteomes" id="UP001430848"/>
    </source>
</evidence>
<name>A0ABR1NXF9_DIAER</name>
<feature type="region of interest" description="Disordered" evidence="2">
    <location>
        <begin position="336"/>
        <end position="390"/>
    </location>
</feature>
<feature type="compositionally biased region" description="Basic and acidic residues" evidence="2">
    <location>
        <begin position="339"/>
        <end position="365"/>
    </location>
</feature>
<dbReference type="Gene3D" id="2.40.50.40">
    <property type="match status" value="1"/>
</dbReference>
<evidence type="ECO:0000259" key="3">
    <source>
        <dbReference type="PROSITE" id="PS50013"/>
    </source>
</evidence>
<keyword evidence="5" id="KW-1185">Reference proteome</keyword>
<dbReference type="PROSITE" id="PS50013">
    <property type="entry name" value="CHROMO_2"/>
    <property type="match status" value="1"/>
</dbReference>
<feature type="compositionally biased region" description="Basic and acidic residues" evidence="2">
    <location>
        <begin position="129"/>
        <end position="150"/>
    </location>
</feature>
<evidence type="ECO:0000256" key="2">
    <source>
        <dbReference type="SAM" id="MobiDB-lite"/>
    </source>
</evidence>
<feature type="compositionally biased region" description="Polar residues" evidence="2">
    <location>
        <begin position="202"/>
        <end position="212"/>
    </location>
</feature>
<proteinExistence type="predicted"/>
<comment type="caution">
    <text evidence="4">The sequence shown here is derived from an EMBL/GenBank/DDBJ whole genome shotgun (WGS) entry which is preliminary data.</text>
</comment>
<reference evidence="4 5" key="1">
    <citation type="submission" date="2024-02" db="EMBL/GenBank/DDBJ databases">
        <title>De novo assembly and annotation of 12 fungi associated with fruit tree decline syndrome in Ontario, Canada.</title>
        <authorList>
            <person name="Sulman M."/>
            <person name="Ellouze W."/>
            <person name="Ilyukhin E."/>
        </authorList>
    </citation>
    <scope>NUCLEOTIDE SEQUENCE [LARGE SCALE GENOMIC DNA]</scope>
    <source>
        <strain evidence="4 5">M169</strain>
    </source>
</reference>
<dbReference type="Proteomes" id="UP001430848">
    <property type="component" value="Unassembled WGS sequence"/>
</dbReference>
<dbReference type="SMART" id="SM00298">
    <property type="entry name" value="CHROMO"/>
    <property type="match status" value="1"/>
</dbReference>
<feature type="domain" description="Chromo" evidence="3">
    <location>
        <begin position="316"/>
        <end position="379"/>
    </location>
</feature>
<dbReference type="InterPro" id="IPR000953">
    <property type="entry name" value="Chromo/chromo_shadow_dom"/>
</dbReference>
<evidence type="ECO:0000313" key="4">
    <source>
        <dbReference type="EMBL" id="KAK7719075.1"/>
    </source>
</evidence>
<accession>A0ABR1NXF9</accession>
<dbReference type="CDD" id="cd00024">
    <property type="entry name" value="CD_CSD"/>
    <property type="match status" value="1"/>
</dbReference>
<feature type="region of interest" description="Disordered" evidence="2">
    <location>
        <begin position="129"/>
        <end position="306"/>
    </location>
</feature>
<sequence length="475" mass="52767">MEDLEAGWERFRSDIRGSLEVVDTKQEKPILQFHIPIRPRLPKYRPGSGPAPPRISLRPVHDSDAFIVDKVVLPRGPFHPSDHIRQRRCYYIVGWPDLPAARPVVDASKILEYVSPRTLEDWEYQDALRREEERDKSREAKEREVAEGKEGATPVDGGPLPGARRRPGRPPRAMMMVAEPTPEPELNSEQEEIIHKRMRGPSLSTPQKSRASQLVAEVEMLEELEGSDQVHSRRSSSLNPPPSHTNGFTPIGGTFSRPPKRPAEDSPVSADASAKTKSKKSKNKQAKLAAADAGVPAETAGSPDPILDLVQGEQEYVVKRLEADSVLDGVHYFQVRWEGNWRDDENPTWEPRENIPEKLVKEYLKRNAKRGPNRPDRPKSKNPAKAKQTNLLADWAKGCSSVADAFGGEAELNAASDAMLGQGNALGRDTDADDGPDELLVIDENETAATERRKAVEAQIVAQFASMARAAPQRF</sequence>
<organism evidence="4 5">
    <name type="scientific">Diaporthe eres</name>
    <name type="common">Phomopsis oblonga</name>
    <dbReference type="NCBI Taxonomy" id="83184"/>
    <lineage>
        <taxon>Eukaryota</taxon>
        <taxon>Fungi</taxon>
        <taxon>Dikarya</taxon>
        <taxon>Ascomycota</taxon>
        <taxon>Pezizomycotina</taxon>
        <taxon>Sordariomycetes</taxon>
        <taxon>Sordariomycetidae</taxon>
        <taxon>Diaporthales</taxon>
        <taxon>Diaporthaceae</taxon>
        <taxon>Diaporthe</taxon>
        <taxon>Diaporthe eres species complex</taxon>
    </lineage>
</organism>
<dbReference type="SUPFAM" id="SSF54160">
    <property type="entry name" value="Chromo domain-like"/>
    <property type="match status" value="1"/>
</dbReference>
<comment type="subunit">
    <text evidence="1">Component of the NuA4 histone acetyltransferase complex.</text>
</comment>
<gene>
    <name evidence="4" type="ORF">SLS63_010225</name>
</gene>